<evidence type="ECO:0000256" key="7">
    <source>
        <dbReference type="SAM" id="Phobius"/>
    </source>
</evidence>
<dbReference type="Pfam" id="PF01545">
    <property type="entry name" value="Cation_efflux"/>
    <property type="match status" value="1"/>
</dbReference>
<feature type="transmembrane region" description="Helical" evidence="7">
    <location>
        <begin position="197"/>
        <end position="221"/>
    </location>
</feature>
<dbReference type="AlphaFoldDB" id="A0A660DZ99"/>
<evidence type="ECO:0000256" key="2">
    <source>
        <dbReference type="ARBA" id="ARBA00008114"/>
    </source>
</evidence>
<name>A0A660DZ99_9LACO</name>
<keyword evidence="10" id="KW-1185">Reference proteome</keyword>
<evidence type="ECO:0000256" key="5">
    <source>
        <dbReference type="ARBA" id="ARBA00022989"/>
    </source>
</evidence>
<keyword evidence="3" id="KW-0813">Transport</keyword>
<dbReference type="GO" id="GO:0008324">
    <property type="term" value="F:monoatomic cation transmembrane transporter activity"/>
    <property type="evidence" value="ECO:0007669"/>
    <property type="project" value="InterPro"/>
</dbReference>
<comment type="subcellular location">
    <subcellularLocation>
        <location evidence="1">Membrane</location>
        <topology evidence="1">Multi-pass membrane protein</topology>
    </subcellularLocation>
</comment>
<feature type="transmembrane region" description="Helical" evidence="7">
    <location>
        <begin position="67"/>
        <end position="87"/>
    </location>
</feature>
<reference evidence="9 10" key="1">
    <citation type="submission" date="2018-11" db="EMBL/GenBank/DDBJ databases">
        <authorList>
            <person name="Wuyts S."/>
        </authorList>
    </citation>
    <scope>NUCLEOTIDE SEQUENCE [LARGE SCALE GENOMIC DNA]</scope>
    <source>
        <strain evidence="9">Lactobacillus mudanjiangensis AMBF249</strain>
    </source>
</reference>
<evidence type="ECO:0000256" key="4">
    <source>
        <dbReference type="ARBA" id="ARBA00022692"/>
    </source>
</evidence>
<dbReference type="SUPFAM" id="SSF161111">
    <property type="entry name" value="Cation efflux protein transmembrane domain-like"/>
    <property type="match status" value="1"/>
</dbReference>
<protein>
    <submittedName>
        <fullName evidence="9">Cobalt-zinc-cadmium resistance protein [Lactobacillus plantarum subsp. plantarum ST-III]</fullName>
    </submittedName>
</protein>
<proteinExistence type="inferred from homology"/>
<dbReference type="PANTHER" id="PTHR43840:SF50">
    <property type="entry name" value="MANGANESE EFFLUX SYSTEM PROTEIN MNES"/>
    <property type="match status" value="1"/>
</dbReference>
<evidence type="ECO:0000313" key="9">
    <source>
        <dbReference type="EMBL" id="VDG28570.1"/>
    </source>
</evidence>
<organism evidence="9 10">
    <name type="scientific">Lactiplantibacillus mudanjiangensis</name>
    <dbReference type="NCBI Taxonomy" id="1296538"/>
    <lineage>
        <taxon>Bacteria</taxon>
        <taxon>Bacillati</taxon>
        <taxon>Bacillota</taxon>
        <taxon>Bacilli</taxon>
        <taxon>Lactobacillales</taxon>
        <taxon>Lactobacillaceae</taxon>
        <taxon>Lactiplantibacillus</taxon>
    </lineage>
</organism>
<gene>
    <name evidence="9" type="ORF">MUDAN_MDHGFNIF_02997</name>
</gene>
<dbReference type="Gene3D" id="1.20.1510.10">
    <property type="entry name" value="Cation efflux protein transmembrane domain"/>
    <property type="match status" value="1"/>
</dbReference>
<keyword evidence="4 7" id="KW-0812">Transmembrane</keyword>
<dbReference type="Proteomes" id="UP000289996">
    <property type="component" value="Unassembled WGS sequence"/>
</dbReference>
<dbReference type="EMBL" id="UYIG01000113">
    <property type="protein sequence ID" value="VDG28570.1"/>
    <property type="molecule type" value="Genomic_DNA"/>
</dbReference>
<dbReference type="SUPFAM" id="SSF160240">
    <property type="entry name" value="Cation efflux protein cytoplasmic domain-like"/>
    <property type="match status" value="1"/>
</dbReference>
<accession>A0A660DZ99</accession>
<feature type="transmembrane region" description="Helical" evidence="7">
    <location>
        <begin position="156"/>
        <end position="176"/>
    </location>
</feature>
<evidence type="ECO:0000313" key="10">
    <source>
        <dbReference type="Proteomes" id="UP000289996"/>
    </source>
</evidence>
<dbReference type="InterPro" id="IPR050291">
    <property type="entry name" value="CDF_Transporter"/>
</dbReference>
<feature type="domain" description="Cation efflux protein transmembrane" evidence="8">
    <location>
        <begin position="118"/>
        <end position="248"/>
    </location>
</feature>
<evidence type="ECO:0000256" key="1">
    <source>
        <dbReference type="ARBA" id="ARBA00004141"/>
    </source>
</evidence>
<dbReference type="InterPro" id="IPR058533">
    <property type="entry name" value="Cation_efflux_TM"/>
</dbReference>
<dbReference type="NCBIfam" id="TIGR01297">
    <property type="entry name" value="CDF"/>
    <property type="match status" value="1"/>
</dbReference>
<dbReference type="InterPro" id="IPR002524">
    <property type="entry name" value="Cation_efflux"/>
</dbReference>
<feature type="transmembrane region" description="Helical" evidence="7">
    <location>
        <begin position="121"/>
        <end position="144"/>
    </location>
</feature>
<dbReference type="InterPro" id="IPR036837">
    <property type="entry name" value="Cation_efflux_CTD_sf"/>
</dbReference>
<keyword evidence="6 7" id="KW-0472">Membrane</keyword>
<evidence type="ECO:0000259" key="8">
    <source>
        <dbReference type="Pfam" id="PF01545"/>
    </source>
</evidence>
<feature type="transmembrane region" description="Helical" evidence="7">
    <location>
        <begin position="37"/>
        <end position="55"/>
    </location>
</feature>
<dbReference type="GO" id="GO:0016020">
    <property type="term" value="C:membrane"/>
    <property type="evidence" value="ECO:0007669"/>
    <property type="project" value="UniProtKB-SubCell"/>
</dbReference>
<evidence type="ECO:0000256" key="6">
    <source>
        <dbReference type="ARBA" id="ARBA00023136"/>
    </source>
</evidence>
<evidence type="ECO:0000256" key="3">
    <source>
        <dbReference type="ARBA" id="ARBA00022448"/>
    </source>
</evidence>
<feature type="transmembrane region" description="Helical" evidence="7">
    <location>
        <begin position="227"/>
        <end position="249"/>
    </location>
</feature>
<dbReference type="PANTHER" id="PTHR43840">
    <property type="entry name" value="MITOCHONDRIAL METAL TRANSPORTER 1-RELATED"/>
    <property type="match status" value="1"/>
</dbReference>
<sequence>MNLLCLLWEVMTMPPTHDWHTVQQQVIKNLRAARHHLWGNVIVYLGLFLVEYLYANIGHSQTLRADAFNNLSGIISTGLLLTGLFIATKTHDDDLMGAPISPAEQASLGPRIQQSRFRFETVYTLIAGVVMIAIAIEIIGRGLLTLLNPTTIKTTLPIAGIGAGISGMVLFILWGFNHYWSRKLNNAALIAASRDTFSDALTSLVTVLTVLGTTLLKVTWLDSLTSIALGIYILHSGIGIFSTSSLNLVDYFDPYLEAQYQEKIETLPPVVQVTFLKAHYDGSLIMLSVIIAVDGNMTANQIYQLTQRINTLMWAKFGVMETDVMIVPAGLKPTPENS</sequence>
<dbReference type="InterPro" id="IPR027469">
    <property type="entry name" value="Cation_efflux_TMD_sf"/>
</dbReference>
<keyword evidence="5 7" id="KW-1133">Transmembrane helix</keyword>
<comment type="similarity">
    <text evidence="2">Belongs to the cation diffusion facilitator (CDF) transporter (TC 2.A.4) family.</text>
</comment>